<dbReference type="PROSITE" id="PS00344">
    <property type="entry name" value="GATA_ZN_FINGER_1"/>
    <property type="match status" value="1"/>
</dbReference>
<evidence type="ECO:0000256" key="10">
    <source>
        <dbReference type="PROSITE-ProRule" id="PRU00094"/>
    </source>
</evidence>
<evidence type="ECO:0000256" key="2">
    <source>
        <dbReference type="ARBA" id="ARBA00022723"/>
    </source>
</evidence>
<dbReference type="Gene3D" id="3.30.50.10">
    <property type="entry name" value="Erythroid Transcription Factor GATA-1, subunit A"/>
    <property type="match status" value="1"/>
</dbReference>
<dbReference type="AlphaFoldDB" id="A0A7J0H0B4"/>
<dbReference type="SUPFAM" id="SSF57716">
    <property type="entry name" value="Glucocorticoid receptor-like (DNA-binding domain)"/>
    <property type="match status" value="1"/>
</dbReference>
<keyword evidence="7" id="KW-0804">Transcription</keyword>
<evidence type="ECO:0000256" key="7">
    <source>
        <dbReference type="ARBA" id="ARBA00023163"/>
    </source>
</evidence>
<dbReference type="FunFam" id="3.30.50.10:FF:000055">
    <property type="entry name" value="GATA transcription factor 21"/>
    <property type="match status" value="1"/>
</dbReference>
<comment type="caution">
    <text evidence="12">The sequence shown here is derived from an EMBL/GenBank/DDBJ whole genome shotgun (WGS) entry which is preliminary data.</text>
</comment>
<evidence type="ECO:0000256" key="1">
    <source>
        <dbReference type="ARBA" id="ARBA00004123"/>
    </source>
</evidence>
<dbReference type="EMBL" id="BJWL01000025">
    <property type="protein sequence ID" value="GFZ16224.1"/>
    <property type="molecule type" value="Genomic_DNA"/>
</dbReference>
<evidence type="ECO:0000313" key="13">
    <source>
        <dbReference type="Proteomes" id="UP000585474"/>
    </source>
</evidence>
<dbReference type="GO" id="GO:0000976">
    <property type="term" value="F:transcription cis-regulatory region binding"/>
    <property type="evidence" value="ECO:0007669"/>
    <property type="project" value="UniProtKB-ARBA"/>
</dbReference>
<protein>
    <submittedName>
        <fullName evidence="12">Cytokinin-responsive gata factor 1</fullName>
    </submittedName>
</protein>
<comment type="subcellular location">
    <subcellularLocation>
        <location evidence="1">Nucleus</location>
    </subcellularLocation>
</comment>
<evidence type="ECO:0000256" key="6">
    <source>
        <dbReference type="ARBA" id="ARBA00023125"/>
    </source>
</evidence>
<dbReference type="GO" id="GO:0008270">
    <property type="term" value="F:zinc ion binding"/>
    <property type="evidence" value="ECO:0007669"/>
    <property type="project" value="UniProtKB-KW"/>
</dbReference>
<keyword evidence="5" id="KW-0805">Transcription regulation</keyword>
<keyword evidence="3 10" id="KW-0863">Zinc-finger</keyword>
<keyword evidence="2" id="KW-0479">Metal-binding</keyword>
<dbReference type="Pfam" id="PF00320">
    <property type="entry name" value="GATA"/>
    <property type="match status" value="1"/>
</dbReference>
<dbReference type="InterPro" id="IPR052138">
    <property type="entry name" value="GATA_ZnFinger_Domain"/>
</dbReference>
<dbReference type="PANTHER" id="PTHR47255:SF4">
    <property type="entry name" value="GATA ZINC FINGER DOMAIN-CONTAINING PROTEIN 12"/>
    <property type="match status" value="1"/>
</dbReference>
<evidence type="ECO:0000313" key="12">
    <source>
        <dbReference type="EMBL" id="GFZ16224.1"/>
    </source>
</evidence>
<reference evidence="12 13" key="1">
    <citation type="submission" date="2019-07" db="EMBL/GenBank/DDBJ databases">
        <title>De Novo Assembly of kiwifruit Actinidia rufa.</title>
        <authorList>
            <person name="Sugita-Konishi S."/>
            <person name="Sato K."/>
            <person name="Mori E."/>
            <person name="Abe Y."/>
            <person name="Kisaki G."/>
            <person name="Hamano K."/>
            <person name="Suezawa K."/>
            <person name="Otani M."/>
            <person name="Fukuda T."/>
            <person name="Manabe T."/>
            <person name="Gomi K."/>
            <person name="Tabuchi M."/>
            <person name="Akimitsu K."/>
            <person name="Kataoka I."/>
        </authorList>
    </citation>
    <scope>NUCLEOTIDE SEQUENCE [LARGE SCALE GENOMIC DNA]</scope>
    <source>
        <strain evidence="13">cv. Fuchu</strain>
    </source>
</reference>
<organism evidence="12 13">
    <name type="scientific">Actinidia rufa</name>
    <dbReference type="NCBI Taxonomy" id="165716"/>
    <lineage>
        <taxon>Eukaryota</taxon>
        <taxon>Viridiplantae</taxon>
        <taxon>Streptophyta</taxon>
        <taxon>Embryophyta</taxon>
        <taxon>Tracheophyta</taxon>
        <taxon>Spermatophyta</taxon>
        <taxon>Magnoliopsida</taxon>
        <taxon>eudicotyledons</taxon>
        <taxon>Gunneridae</taxon>
        <taxon>Pentapetalae</taxon>
        <taxon>asterids</taxon>
        <taxon>Ericales</taxon>
        <taxon>Actinidiaceae</taxon>
        <taxon>Actinidia</taxon>
    </lineage>
</organism>
<keyword evidence="8" id="KW-0539">Nucleus</keyword>
<keyword evidence="4" id="KW-0862">Zinc</keyword>
<dbReference type="InterPro" id="IPR000679">
    <property type="entry name" value="Znf_GATA"/>
</dbReference>
<sequence>MTSKMRLLQKFRDHEQNNGETNTIVRICSDCKTTKTPLWRSGPQGPKSLCNACGIRQRKARRAMIAAAAAANGTVLATDSPTRTKVKIKENKWRSSYKKPFKIYSPPRGGEKISFEDFALSLSKNLTFRPAFPKDEEEAAILLMALSCGLLHS</sequence>
<dbReference type="Proteomes" id="UP000585474">
    <property type="component" value="Unassembled WGS sequence"/>
</dbReference>
<gene>
    <name evidence="12" type="ORF">Acr_25g0006330</name>
</gene>
<evidence type="ECO:0000259" key="11">
    <source>
        <dbReference type="PROSITE" id="PS50114"/>
    </source>
</evidence>
<keyword evidence="6" id="KW-0238">DNA-binding</keyword>
<dbReference type="PANTHER" id="PTHR47255">
    <property type="entry name" value="GATA TRANSCRIPTION FACTOR 22-RELATED"/>
    <property type="match status" value="1"/>
</dbReference>
<dbReference type="PROSITE" id="PS50114">
    <property type="entry name" value="GATA_ZN_FINGER_2"/>
    <property type="match status" value="1"/>
</dbReference>
<evidence type="ECO:0000256" key="8">
    <source>
        <dbReference type="ARBA" id="ARBA00023242"/>
    </source>
</evidence>
<keyword evidence="13" id="KW-1185">Reference proteome</keyword>
<evidence type="ECO:0000256" key="4">
    <source>
        <dbReference type="ARBA" id="ARBA00022833"/>
    </source>
</evidence>
<dbReference type="InterPro" id="IPR013088">
    <property type="entry name" value="Znf_NHR/GATA"/>
</dbReference>
<name>A0A7J0H0B4_9ERIC</name>
<accession>A0A7J0H0B4</accession>
<dbReference type="GO" id="GO:0006355">
    <property type="term" value="P:regulation of DNA-templated transcription"/>
    <property type="evidence" value="ECO:0007669"/>
    <property type="project" value="InterPro"/>
</dbReference>
<feature type="domain" description="GATA-type" evidence="11">
    <location>
        <begin position="22"/>
        <end position="58"/>
    </location>
</feature>
<proteinExistence type="inferred from homology"/>
<evidence type="ECO:0000256" key="3">
    <source>
        <dbReference type="ARBA" id="ARBA00022771"/>
    </source>
</evidence>
<evidence type="ECO:0000256" key="5">
    <source>
        <dbReference type="ARBA" id="ARBA00023015"/>
    </source>
</evidence>
<dbReference type="GO" id="GO:0005634">
    <property type="term" value="C:nucleus"/>
    <property type="evidence" value="ECO:0007669"/>
    <property type="project" value="UniProtKB-SubCell"/>
</dbReference>
<dbReference type="OrthoDB" id="2162994at2759"/>
<comment type="similarity">
    <text evidence="9">Belongs to the type IV zinc-finger family. Class B subfamily.</text>
</comment>
<evidence type="ECO:0000256" key="9">
    <source>
        <dbReference type="ARBA" id="ARBA00024019"/>
    </source>
</evidence>
<dbReference type="CDD" id="cd00202">
    <property type="entry name" value="ZnF_GATA"/>
    <property type="match status" value="1"/>
</dbReference>
<dbReference type="SMART" id="SM00401">
    <property type="entry name" value="ZnF_GATA"/>
    <property type="match status" value="1"/>
</dbReference>